<dbReference type="SMART" id="SM00282">
    <property type="entry name" value="LamG"/>
    <property type="match status" value="1"/>
</dbReference>
<protein>
    <recommendedName>
        <fullName evidence="3">Laminin G domain-containing protein</fullName>
    </recommendedName>
</protein>
<dbReference type="PROSITE" id="PS50025">
    <property type="entry name" value="LAM_G_DOMAIN"/>
    <property type="match status" value="1"/>
</dbReference>
<feature type="region of interest" description="Disordered" evidence="2">
    <location>
        <begin position="29"/>
        <end position="52"/>
    </location>
</feature>
<dbReference type="PANTHER" id="PTHR15036:SF85">
    <property type="entry name" value="SP2353, ISOFORM A"/>
    <property type="match status" value="1"/>
</dbReference>
<evidence type="ECO:0000256" key="2">
    <source>
        <dbReference type="SAM" id="MobiDB-lite"/>
    </source>
</evidence>
<keyword evidence="6" id="KW-1185">Reference proteome</keyword>
<sequence length="272" mass="29130">MVPLTASERFVKVNVISSAEGRFKATDKVSNPLSSLPATRGRPNTALSSLPATRGRPNTVGISSSHVYVLLFSIDSPYQYAARFQDDGYIALPKAVFPRSAPNSPETLELEINTSSSEGLILWQGVEPKGRKVHAIKKEVGEHGKGKDFISLGLEDGHLVFSFQLGSGEAVIRSQRSINDERWHKITAVRTGKNGFIQIDGGAELHGQSKGRSLMVNTKGSLYLGGAPNMAAMTGGKFLSGIRGCVRNLSVMNATTIDLQTYAGVNVQPCAS</sequence>
<proteinExistence type="predicted"/>
<evidence type="ECO:0000313" key="6">
    <source>
        <dbReference type="Proteomes" id="UP001331515"/>
    </source>
</evidence>
<dbReference type="Pfam" id="PF00054">
    <property type="entry name" value="Laminin_G_1"/>
    <property type="match status" value="1"/>
</dbReference>
<reference evidence="4 6" key="1">
    <citation type="journal article" date="2023" name="Mol. Biol. Evol.">
        <title>Genomics of Secondarily Temperate Adaptation in the Only Non-Antarctic Icefish.</title>
        <authorList>
            <person name="Rivera-Colon A.G."/>
            <person name="Rayamajhi N."/>
            <person name="Minhas B.F."/>
            <person name="Madrigal G."/>
            <person name="Bilyk K.T."/>
            <person name="Yoon V."/>
            <person name="Hune M."/>
            <person name="Gregory S."/>
            <person name="Cheng C.H.C."/>
            <person name="Catchen J.M."/>
        </authorList>
    </citation>
    <scope>NUCLEOTIDE SEQUENCE [LARGE SCALE GENOMIC DNA]</scope>
    <source>
        <tissue evidence="4">White muscle</tissue>
    </source>
</reference>
<dbReference type="InterPro" id="IPR013320">
    <property type="entry name" value="ConA-like_dom_sf"/>
</dbReference>
<dbReference type="EMBL" id="JAURVH010001521">
    <property type="protein sequence ID" value="KAK5924477.1"/>
    <property type="molecule type" value="Genomic_DNA"/>
</dbReference>
<comment type="caution">
    <text evidence="4">The sequence shown here is derived from an EMBL/GenBank/DDBJ whole genome shotgun (WGS) entry which is preliminary data.</text>
</comment>
<organism evidence="4 6">
    <name type="scientific">Champsocephalus gunnari</name>
    <name type="common">Mackerel icefish</name>
    <dbReference type="NCBI Taxonomy" id="52237"/>
    <lineage>
        <taxon>Eukaryota</taxon>
        <taxon>Metazoa</taxon>
        <taxon>Chordata</taxon>
        <taxon>Craniata</taxon>
        <taxon>Vertebrata</taxon>
        <taxon>Euteleostomi</taxon>
        <taxon>Actinopterygii</taxon>
        <taxon>Neopterygii</taxon>
        <taxon>Teleostei</taxon>
        <taxon>Neoteleostei</taxon>
        <taxon>Acanthomorphata</taxon>
        <taxon>Eupercaria</taxon>
        <taxon>Perciformes</taxon>
        <taxon>Notothenioidei</taxon>
        <taxon>Channichthyidae</taxon>
        <taxon>Champsocephalus</taxon>
    </lineage>
</organism>
<dbReference type="SUPFAM" id="SSF49899">
    <property type="entry name" value="Concanavalin A-like lectins/glucanases"/>
    <property type="match status" value="1"/>
</dbReference>
<dbReference type="EMBL" id="JAURVH010001521">
    <property type="protein sequence ID" value="KAK5924478.1"/>
    <property type="molecule type" value="Genomic_DNA"/>
</dbReference>
<dbReference type="InterPro" id="IPR050372">
    <property type="entry name" value="Neurexin-related_CASP"/>
</dbReference>
<dbReference type="Proteomes" id="UP001331515">
    <property type="component" value="Unassembled WGS sequence"/>
</dbReference>
<dbReference type="Gene3D" id="2.60.120.200">
    <property type="match status" value="1"/>
</dbReference>
<accession>A0AAN8DJQ6</accession>
<feature type="domain" description="Laminin G" evidence="3">
    <location>
        <begin position="79"/>
        <end position="270"/>
    </location>
</feature>
<gene>
    <name evidence="4" type="ORF">CgunFtcFv8_001339</name>
    <name evidence="5" type="ORF">CgunFtcFv8_001340</name>
</gene>
<comment type="caution">
    <text evidence="1">Lacks conserved residue(s) required for the propagation of feature annotation.</text>
</comment>
<dbReference type="GO" id="GO:0016020">
    <property type="term" value="C:membrane"/>
    <property type="evidence" value="ECO:0007669"/>
    <property type="project" value="UniProtKB-SubCell"/>
</dbReference>
<evidence type="ECO:0000259" key="3">
    <source>
        <dbReference type="PROSITE" id="PS50025"/>
    </source>
</evidence>
<dbReference type="InterPro" id="IPR001791">
    <property type="entry name" value="Laminin_G"/>
</dbReference>
<evidence type="ECO:0000256" key="1">
    <source>
        <dbReference type="PROSITE-ProRule" id="PRU00122"/>
    </source>
</evidence>
<evidence type="ECO:0000313" key="5">
    <source>
        <dbReference type="EMBL" id="KAK5924478.1"/>
    </source>
</evidence>
<evidence type="ECO:0000313" key="4">
    <source>
        <dbReference type="EMBL" id="KAK5924477.1"/>
    </source>
</evidence>
<dbReference type="PANTHER" id="PTHR15036">
    <property type="entry name" value="PIKACHURIN-LIKE PROTEIN"/>
    <property type="match status" value="1"/>
</dbReference>
<dbReference type="AlphaFoldDB" id="A0AAN8DJQ6"/>
<dbReference type="CDD" id="cd00110">
    <property type="entry name" value="LamG"/>
    <property type="match status" value="1"/>
</dbReference>
<name>A0AAN8DJQ6_CHAGU</name>